<dbReference type="EMBL" id="PRLP01000023">
    <property type="protein sequence ID" value="PPC77927.1"/>
    <property type="molecule type" value="Genomic_DNA"/>
</dbReference>
<dbReference type="OrthoDB" id="8963209at2"/>
<dbReference type="Proteomes" id="UP000238196">
    <property type="component" value="Unassembled WGS sequence"/>
</dbReference>
<organism evidence="1 2">
    <name type="scientific">Proteobacteria bacterium 228</name>
    <dbReference type="NCBI Taxonomy" id="2083153"/>
    <lineage>
        <taxon>Bacteria</taxon>
        <taxon>Pseudomonadati</taxon>
        <taxon>Pseudomonadota</taxon>
    </lineage>
</organism>
<name>A0A2S5KSU4_9PROT</name>
<evidence type="ECO:0000313" key="2">
    <source>
        <dbReference type="Proteomes" id="UP000238196"/>
    </source>
</evidence>
<proteinExistence type="predicted"/>
<comment type="caution">
    <text evidence="1">The sequence shown here is derived from an EMBL/GenBank/DDBJ whole genome shotgun (WGS) entry which is preliminary data.</text>
</comment>
<sequence>MPTQVEIAAHLDMSERNVRDVLNRLHIDWNQATLEDIRIAYIRDLRDKAAGRGAGNSVELTRAKTEEALVKAANGRLDYMAKIGKLVPADVAGKALNEWAVFANREFQMAVDRIIGDMESHSEQSVDQEKVTGIVRATAERVAGYAQKLGSDFEAGRNPLGASEDGRDS</sequence>
<reference evidence="1 2" key="1">
    <citation type="submission" date="2018-02" db="EMBL/GenBank/DDBJ databases">
        <title>novel marine gammaproteobacteria from coastal saline agro ecosystem.</title>
        <authorList>
            <person name="Krishnan R."/>
            <person name="Ramesh Kumar N."/>
        </authorList>
    </citation>
    <scope>NUCLEOTIDE SEQUENCE [LARGE SCALE GENOMIC DNA]</scope>
    <source>
        <strain evidence="1 2">228</strain>
    </source>
</reference>
<gene>
    <name evidence="1" type="ORF">C4K68_07730</name>
</gene>
<evidence type="ECO:0000313" key="1">
    <source>
        <dbReference type="EMBL" id="PPC77927.1"/>
    </source>
</evidence>
<dbReference type="AlphaFoldDB" id="A0A2S5KSU4"/>
<protein>
    <submittedName>
        <fullName evidence="1">Uncharacterized protein</fullName>
    </submittedName>
</protein>
<accession>A0A2S5KSU4</accession>